<dbReference type="InterPro" id="IPR036396">
    <property type="entry name" value="Cyt_P450_sf"/>
</dbReference>
<evidence type="ECO:0000256" key="4">
    <source>
        <dbReference type="PIRSR" id="PIRSR602403-1"/>
    </source>
</evidence>
<sequence>MSTLPGSVGWPITGDKTIEFAKNPNEFIHSRINSYGSRVFQTRALNRPHVFVASSQGVKEIFQDQAHALDMGYKDFGYMYSLFGDLVIFNTDDEAVRLRKVLCSCLKPENMSKHLCEVDMICSRLLDSLHEEPAVPLYRTLKLLTTEISLTLFLGLDFESASHEAEDIIDLTIAHWRGLISIPLNINIYGQKSGYSKAMAAKKRLLEIITKKVGSNNLSEGSVFQILKEAEFESTKELTNHLLLFVSALVPKALASLLVSFCLELSKSHNFERRQKAATDDNYLDDVLLEVTRLWPPFLGGRRKAKKEVIIDGYRIPEGYYVAYLTRAANCDPKVFPEPYQFNPERWQTCNLKDRDLVWTFGSGPRVCVGHSFIYRIIKLIAKFLLHRYEWSLPQGQDLKYKWLPVSRPKADVHAVFTPKPDSSY</sequence>
<accession>A0A6P8HCW0</accession>
<organism evidence="6 7">
    <name type="scientific">Actinia tenebrosa</name>
    <name type="common">Australian red waratah sea anemone</name>
    <dbReference type="NCBI Taxonomy" id="6105"/>
    <lineage>
        <taxon>Eukaryota</taxon>
        <taxon>Metazoa</taxon>
        <taxon>Cnidaria</taxon>
        <taxon>Anthozoa</taxon>
        <taxon>Hexacorallia</taxon>
        <taxon>Actiniaria</taxon>
        <taxon>Actiniidae</taxon>
        <taxon>Actinia</taxon>
    </lineage>
</organism>
<dbReference type="PANTHER" id="PTHR24286">
    <property type="entry name" value="CYTOCHROME P450 26"/>
    <property type="match status" value="1"/>
</dbReference>
<keyword evidence="5" id="KW-0503">Monooxygenase</keyword>
<evidence type="ECO:0000256" key="2">
    <source>
        <dbReference type="ARBA" id="ARBA00022723"/>
    </source>
</evidence>
<dbReference type="GO" id="GO:0034653">
    <property type="term" value="P:retinoic acid catabolic process"/>
    <property type="evidence" value="ECO:0007669"/>
    <property type="project" value="UniProtKB-ARBA"/>
</dbReference>
<dbReference type="InterPro" id="IPR017972">
    <property type="entry name" value="Cyt_P450_CS"/>
</dbReference>
<dbReference type="RefSeq" id="XP_031554269.1">
    <property type="nucleotide sequence ID" value="XM_031698409.1"/>
</dbReference>
<dbReference type="GeneID" id="116291258"/>
<evidence type="ECO:0000256" key="5">
    <source>
        <dbReference type="RuleBase" id="RU000461"/>
    </source>
</evidence>
<feature type="binding site" description="axial binding residue" evidence="4">
    <location>
        <position position="368"/>
    </location>
    <ligand>
        <name>heme</name>
        <dbReference type="ChEBI" id="CHEBI:30413"/>
    </ligand>
    <ligandPart>
        <name>Fe</name>
        <dbReference type="ChEBI" id="CHEBI:18248"/>
    </ligandPart>
</feature>
<dbReference type="GO" id="GO:0004497">
    <property type="term" value="F:monooxygenase activity"/>
    <property type="evidence" value="ECO:0007669"/>
    <property type="project" value="UniProtKB-KW"/>
</dbReference>
<dbReference type="GO" id="GO:0016705">
    <property type="term" value="F:oxidoreductase activity, acting on paired donors, with incorporation or reduction of molecular oxygen"/>
    <property type="evidence" value="ECO:0007669"/>
    <property type="project" value="InterPro"/>
</dbReference>
<keyword evidence="2 4" id="KW-0479">Metal-binding</keyword>
<dbReference type="InterPro" id="IPR002403">
    <property type="entry name" value="Cyt_P450_E_grp-IV"/>
</dbReference>
<reference evidence="7" key="1">
    <citation type="submission" date="2025-08" db="UniProtKB">
        <authorList>
            <consortium name="RefSeq"/>
        </authorList>
    </citation>
    <scope>IDENTIFICATION</scope>
    <source>
        <tissue evidence="7">Tentacle</tissue>
    </source>
</reference>
<dbReference type="GO" id="GO:0020037">
    <property type="term" value="F:heme binding"/>
    <property type="evidence" value="ECO:0007669"/>
    <property type="project" value="InterPro"/>
</dbReference>
<comment type="similarity">
    <text evidence="1 5">Belongs to the cytochrome P450 family.</text>
</comment>
<keyword evidence="6" id="KW-1185">Reference proteome</keyword>
<dbReference type="InParanoid" id="A0A6P8HCW0"/>
<evidence type="ECO:0000256" key="3">
    <source>
        <dbReference type="ARBA" id="ARBA00023004"/>
    </source>
</evidence>
<dbReference type="InterPro" id="IPR001128">
    <property type="entry name" value="Cyt_P450"/>
</dbReference>
<dbReference type="Proteomes" id="UP000515163">
    <property type="component" value="Unplaced"/>
</dbReference>
<dbReference type="PRINTS" id="PR00465">
    <property type="entry name" value="EP450IV"/>
</dbReference>
<name>A0A6P8HCW0_ACTTE</name>
<dbReference type="OrthoDB" id="1470350at2759"/>
<evidence type="ECO:0000256" key="1">
    <source>
        <dbReference type="ARBA" id="ARBA00010617"/>
    </source>
</evidence>
<gene>
    <name evidence="7" type="primary">LOC116291258</name>
</gene>
<comment type="cofactor">
    <cofactor evidence="4">
        <name>heme</name>
        <dbReference type="ChEBI" id="CHEBI:30413"/>
    </cofactor>
</comment>
<dbReference type="GO" id="GO:0016125">
    <property type="term" value="P:sterol metabolic process"/>
    <property type="evidence" value="ECO:0007669"/>
    <property type="project" value="TreeGrafter"/>
</dbReference>
<keyword evidence="5" id="KW-0560">Oxidoreductase</keyword>
<evidence type="ECO:0000313" key="7">
    <source>
        <dbReference type="RefSeq" id="XP_031554269.1"/>
    </source>
</evidence>
<keyword evidence="3 4" id="KW-0408">Iron</keyword>
<dbReference type="KEGG" id="aten:116291258"/>
<protein>
    <submittedName>
        <fullName evidence="7">Uncharacterized protein LOC116291258</fullName>
    </submittedName>
</protein>
<dbReference type="AlphaFoldDB" id="A0A6P8HCW0"/>
<proteinExistence type="inferred from homology"/>
<dbReference type="PROSITE" id="PS00086">
    <property type="entry name" value="CYTOCHROME_P450"/>
    <property type="match status" value="1"/>
</dbReference>
<keyword evidence="4 5" id="KW-0349">Heme</keyword>
<dbReference type="Gene3D" id="1.10.630.10">
    <property type="entry name" value="Cytochrome P450"/>
    <property type="match status" value="1"/>
</dbReference>
<dbReference type="SUPFAM" id="SSF48264">
    <property type="entry name" value="Cytochrome P450"/>
    <property type="match status" value="1"/>
</dbReference>
<dbReference type="PANTHER" id="PTHR24286:SF252">
    <property type="entry name" value="CYTOCHROME P450 26B1"/>
    <property type="match status" value="1"/>
</dbReference>
<dbReference type="Pfam" id="PF00067">
    <property type="entry name" value="p450"/>
    <property type="match status" value="1"/>
</dbReference>
<evidence type="ECO:0000313" key="6">
    <source>
        <dbReference type="Proteomes" id="UP000515163"/>
    </source>
</evidence>
<dbReference type="GO" id="GO:0005506">
    <property type="term" value="F:iron ion binding"/>
    <property type="evidence" value="ECO:0007669"/>
    <property type="project" value="InterPro"/>
</dbReference>